<dbReference type="RefSeq" id="WP_407671018.1">
    <property type="nucleotide sequence ID" value="NZ_FNRQ01000004.1"/>
</dbReference>
<feature type="transmembrane region" description="Helical" evidence="1">
    <location>
        <begin position="209"/>
        <end position="230"/>
    </location>
</feature>
<dbReference type="AlphaFoldDB" id="A0A1H4FGD1"/>
<keyword evidence="1" id="KW-1133">Transmembrane helix</keyword>
<name>A0A1H4FGD1_9BURK</name>
<sequence>MTTFRKTPDANRLIEVDTRENDNVLTRIALKLTGWMEKWFPDAFVFVLLAVVFTAGGALGIGASPIAIAKAFGDGFWDLISFTLQASLVVIGGYVVASSPIAARTIRSLAGIPRTGPSAVAFIATVSCVTSLLNWAFSLVFSALLVREIARRNADLDYRAASAAAILGLGSVWALGLSSAPAQLQANAGSLPPALLRITGVIPFSETIFLWQSIVMLCVLLIVSITVAYLSTPRGANAMTAQSLGIDLNAQVSREKRAERPGEWLECNRLLPMLIVGMAAVYLGFTMAEKGILATISNLNTYNFLFLALGLLLHGTPRRFTRAVSAAVPSVSGVLIQFPFYAGVAAILTHAANSNGLTLATAIAHAFTSFSGQQFAPAVGVYSAVLGVLIPSGGGKWLVEAPYVMQAANNVHAHLGWVVQIYNAAEALPNLINPFWMIPVLGLVSLKARDIVGFSFLQFLINTPLVLFMAWFFAGTLHYHQPVFP</sequence>
<keyword evidence="1" id="KW-0812">Transmembrane</keyword>
<gene>
    <name evidence="2" type="ORF">SAMN05192564_104305</name>
</gene>
<dbReference type="Pfam" id="PF02667">
    <property type="entry name" value="SCFA_trans"/>
    <property type="match status" value="1"/>
</dbReference>
<feature type="transmembrane region" description="Helical" evidence="1">
    <location>
        <begin position="267"/>
        <end position="285"/>
    </location>
</feature>
<dbReference type="STRING" id="83784.SAMN05192564_104305"/>
<evidence type="ECO:0000313" key="3">
    <source>
        <dbReference type="Proteomes" id="UP000198638"/>
    </source>
</evidence>
<organism evidence="2 3">
    <name type="scientific">Paraburkholderia sartisoli</name>
    <dbReference type="NCBI Taxonomy" id="83784"/>
    <lineage>
        <taxon>Bacteria</taxon>
        <taxon>Pseudomonadati</taxon>
        <taxon>Pseudomonadota</taxon>
        <taxon>Betaproteobacteria</taxon>
        <taxon>Burkholderiales</taxon>
        <taxon>Burkholderiaceae</taxon>
        <taxon>Paraburkholderia</taxon>
    </lineage>
</organism>
<dbReference type="Proteomes" id="UP000198638">
    <property type="component" value="Unassembled WGS sequence"/>
</dbReference>
<protein>
    <submittedName>
        <fullName evidence="2">Short-chain fatty acids transporter</fullName>
    </submittedName>
</protein>
<evidence type="ECO:0000313" key="2">
    <source>
        <dbReference type="EMBL" id="SEA95532.1"/>
    </source>
</evidence>
<evidence type="ECO:0000256" key="1">
    <source>
        <dbReference type="SAM" id="Phobius"/>
    </source>
</evidence>
<dbReference type="InterPro" id="IPR006160">
    <property type="entry name" value="SCFA_transpt_AtoE"/>
</dbReference>
<dbReference type="PANTHER" id="PTHR41983">
    <property type="entry name" value="SHORT-CHAIN FATTY ACID TRANSPORTER-RELATED"/>
    <property type="match status" value="1"/>
</dbReference>
<accession>A0A1H4FGD1</accession>
<reference evidence="3" key="1">
    <citation type="submission" date="2016-10" db="EMBL/GenBank/DDBJ databases">
        <authorList>
            <person name="Varghese N."/>
            <person name="Submissions S."/>
        </authorList>
    </citation>
    <scope>NUCLEOTIDE SEQUENCE [LARGE SCALE GENOMIC DNA]</scope>
    <source>
        <strain evidence="3">LMG 24000</strain>
    </source>
</reference>
<feature type="transmembrane region" description="Helical" evidence="1">
    <location>
        <begin position="451"/>
        <end position="474"/>
    </location>
</feature>
<dbReference type="EMBL" id="FNRQ01000004">
    <property type="protein sequence ID" value="SEA95532.1"/>
    <property type="molecule type" value="Genomic_DNA"/>
</dbReference>
<feature type="transmembrane region" description="Helical" evidence="1">
    <location>
        <begin position="76"/>
        <end position="97"/>
    </location>
</feature>
<dbReference type="PANTHER" id="PTHR41983:SF2">
    <property type="entry name" value="SHORT-CHAIN FATTY ACID TRANSPORTER-RELATED"/>
    <property type="match status" value="1"/>
</dbReference>
<feature type="transmembrane region" description="Helical" evidence="1">
    <location>
        <begin position="43"/>
        <end position="69"/>
    </location>
</feature>
<keyword evidence="1" id="KW-0472">Membrane</keyword>
<proteinExistence type="predicted"/>
<feature type="transmembrane region" description="Helical" evidence="1">
    <location>
        <begin position="117"/>
        <end position="146"/>
    </location>
</feature>
<dbReference type="GO" id="GO:0005886">
    <property type="term" value="C:plasma membrane"/>
    <property type="evidence" value="ECO:0007669"/>
    <property type="project" value="TreeGrafter"/>
</dbReference>
<keyword evidence="3" id="KW-1185">Reference proteome</keyword>
<feature type="transmembrane region" description="Helical" evidence="1">
    <location>
        <begin position="291"/>
        <end position="313"/>
    </location>
</feature>